<dbReference type="InterPro" id="IPR013325">
    <property type="entry name" value="RNA_pol_sigma_r2"/>
</dbReference>
<accession>A0A1G6ITN2</accession>
<protein>
    <submittedName>
        <fullName evidence="2">DNA-directed RNA polymerase specialized sigma subunit, sigma24 family</fullName>
    </submittedName>
</protein>
<dbReference type="GO" id="GO:0006352">
    <property type="term" value="P:DNA-templated transcription initiation"/>
    <property type="evidence" value="ECO:0007669"/>
    <property type="project" value="InterPro"/>
</dbReference>
<dbReference type="Gene3D" id="1.20.140.160">
    <property type="match status" value="1"/>
</dbReference>
<name>A0A1G6ITN2_9ACTN</name>
<dbReference type="EMBL" id="FMZM01000001">
    <property type="protein sequence ID" value="SDC09942.1"/>
    <property type="molecule type" value="Genomic_DNA"/>
</dbReference>
<evidence type="ECO:0000313" key="2">
    <source>
        <dbReference type="EMBL" id="SDC09942.1"/>
    </source>
</evidence>
<dbReference type="RefSeq" id="WP_090850007.1">
    <property type="nucleotide sequence ID" value="NZ_FMZM01000001.1"/>
</dbReference>
<sequence length="614" mass="66472">MRDPDEFDACYQDARTRLLLQTYALTGDLSAARAAVRDAFVVAWHHWRKATRHGDPEAWIRPIAWAHAQRRHTARLWHREKGLSPEVRATLDALGKLSVDQRKILLLTVLASGTLADFAREVGLTREDAERELQTATSQLAIHLDLGTPVARTLFAPLAEAVGEVRLPRASILRRAGATRRRTHTTVGVVAAVAALVLTGTAVTDGGGVRPTLDRGLVSSSDEPDPQPEPPPPPALSEDALLTAAQVDASVPGRPWAVGTTHDNSAGDGLVLPCQRERYADARSSVALVRDFAAAPQRREPARTTVQLAEASASERAAHRAFRTTLRWFAGCSDPRTQLLTTQRVTGVGDEAVLLTLRRWGAGEATYVAAVARTGQLTTTTFTTVASDDEARARPAAKLLSAAVGDLCTLPDAGGCGVAPRLEPMDPLPVGVVPAMLDVVDLPPLSDVRRRTWAGTEPRLARTNLAATRCDGAEFRGRGWSSNLTRTFLVPEARLPAEFGLTQTVGALGPQRARAFVEDVREAMRTCPEEDLGTDVSRITDRREDGEDLTVWRITTEVSDDQSVEFRMAILRTGTSVAQISFVPTADVRMSDDDFVALAERALTRLSRLPRPGS</sequence>
<feature type="region of interest" description="Disordered" evidence="1">
    <location>
        <begin position="207"/>
        <end position="237"/>
    </location>
</feature>
<keyword evidence="2" id="KW-0240">DNA-directed RNA polymerase</keyword>
<keyword evidence="2" id="KW-0804">Transcription</keyword>
<reference evidence="3" key="1">
    <citation type="submission" date="2016-10" db="EMBL/GenBank/DDBJ databases">
        <authorList>
            <person name="Varghese N."/>
            <person name="Submissions S."/>
        </authorList>
    </citation>
    <scope>NUCLEOTIDE SEQUENCE [LARGE SCALE GENOMIC DNA]</scope>
    <source>
        <strain evidence="3">CGMCC 4.6858</strain>
    </source>
</reference>
<dbReference type="AlphaFoldDB" id="A0A1G6ITN2"/>
<proteinExistence type="predicted"/>
<dbReference type="OrthoDB" id="3765654at2"/>
<gene>
    <name evidence="2" type="ORF">SAMN05421872_101279</name>
</gene>
<evidence type="ECO:0000256" key="1">
    <source>
        <dbReference type="SAM" id="MobiDB-lite"/>
    </source>
</evidence>
<organism evidence="2 3">
    <name type="scientific">Nocardioides lianchengensis</name>
    <dbReference type="NCBI Taxonomy" id="1045774"/>
    <lineage>
        <taxon>Bacteria</taxon>
        <taxon>Bacillati</taxon>
        <taxon>Actinomycetota</taxon>
        <taxon>Actinomycetes</taxon>
        <taxon>Propionibacteriales</taxon>
        <taxon>Nocardioidaceae</taxon>
        <taxon>Nocardioides</taxon>
    </lineage>
</organism>
<dbReference type="SUPFAM" id="SSF88946">
    <property type="entry name" value="Sigma2 domain of RNA polymerase sigma factors"/>
    <property type="match status" value="1"/>
</dbReference>
<dbReference type="Proteomes" id="UP000199034">
    <property type="component" value="Unassembled WGS sequence"/>
</dbReference>
<dbReference type="STRING" id="1045774.SAMN05421872_101279"/>
<dbReference type="GO" id="GO:0000428">
    <property type="term" value="C:DNA-directed RNA polymerase complex"/>
    <property type="evidence" value="ECO:0007669"/>
    <property type="project" value="UniProtKB-KW"/>
</dbReference>
<dbReference type="GO" id="GO:0003700">
    <property type="term" value="F:DNA-binding transcription factor activity"/>
    <property type="evidence" value="ECO:0007669"/>
    <property type="project" value="InterPro"/>
</dbReference>
<keyword evidence="3" id="KW-1185">Reference proteome</keyword>
<evidence type="ECO:0000313" key="3">
    <source>
        <dbReference type="Proteomes" id="UP000199034"/>
    </source>
</evidence>